<accession>A0A4Z1FIS7</accession>
<gene>
    <name evidence="2" type="ORF">BPAE_0147g00020</name>
</gene>
<evidence type="ECO:0000256" key="1">
    <source>
        <dbReference type="SAM" id="MobiDB-lite"/>
    </source>
</evidence>
<keyword evidence="3" id="KW-1185">Reference proteome</keyword>
<reference evidence="2 3" key="1">
    <citation type="submission" date="2017-12" db="EMBL/GenBank/DDBJ databases">
        <title>Comparative genomics of Botrytis spp.</title>
        <authorList>
            <person name="Valero-Jimenez C.A."/>
            <person name="Tapia P."/>
            <person name="Veloso J."/>
            <person name="Silva-Moreno E."/>
            <person name="Staats M."/>
            <person name="Valdes J.H."/>
            <person name="Van Kan J.A.L."/>
        </authorList>
    </citation>
    <scope>NUCLEOTIDE SEQUENCE [LARGE SCALE GENOMIC DNA]</scope>
    <source>
        <strain evidence="2 3">Bp0003</strain>
    </source>
</reference>
<dbReference type="Proteomes" id="UP000297910">
    <property type="component" value="Unassembled WGS sequence"/>
</dbReference>
<sequence length="76" mass="8337">MAQDSTAPELSSDKRNTYSPATVPLSPRSTDSEVLTAGTDTVEQSRNPEILEADTDTVEPSCTTEDSYKKLYAEMY</sequence>
<dbReference type="AlphaFoldDB" id="A0A4Z1FIS7"/>
<feature type="compositionally biased region" description="Polar residues" evidence="1">
    <location>
        <begin position="27"/>
        <end position="47"/>
    </location>
</feature>
<evidence type="ECO:0000313" key="3">
    <source>
        <dbReference type="Proteomes" id="UP000297910"/>
    </source>
</evidence>
<organism evidence="2 3">
    <name type="scientific">Botrytis paeoniae</name>
    <dbReference type="NCBI Taxonomy" id="278948"/>
    <lineage>
        <taxon>Eukaryota</taxon>
        <taxon>Fungi</taxon>
        <taxon>Dikarya</taxon>
        <taxon>Ascomycota</taxon>
        <taxon>Pezizomycotina</taxon>
        <taxon>Leotiomycetes</taxon>
        <taxon>Helotiales</taxon>
        <taxon>Sclerotiniaceae</taxon>
        <taxon>Botrytis</taxon>
    </lineage>
</organism>
<name>A0A4Z1FIS7_9HELO</name>
<proteinExistence type="predicted"/>
<feature type="region of interest" description="Disordered" evidence="1">
    <location>
        <begin position="1"/>
        <end position="62"/>
    </location>
</feature>
<comment type="caution">
    <text evidence="2">The sequence shown here is derived from an EMBL/GenBank/DDBJ whole genome shotgun (WGS) entry which is preliminary data.</text>
</comment>
<dbReference type="EMBL" id="PQXI01000147">
    <property type="protein sequence ID" value="TGO22999.1"/>
    <property type="molecule type" value="Genomic_DNA"/>
</dbReference>
<protein>
    <submittedName>
        <fullName evidence="2">Uncharacterized protein</fullName>
    </submittedName>
</protein>
<evidence type="ECO:0000313" key="2">
    <source>
        <dbReference type="EMBL" id="TGO22999.1"/>
    </source>
</evidence>